<gene>
    <name evidence="1" type="ORF">Amon02_000451900</name>
</gene>
<sequence>MDSKAICAQKLADHISSLSWDVENNDYSDVILKVDEKEYHLHKVVLFRFSYFKGLLNWPTSVDAKDPSTTNDSLDVSKKQVIGLNSKLILWMIQNKRFSLRATYKHFALTTADLVSIKCEKLWLSVKC</sequence>
<keyword evidence="2" id="KW-1185">Reference proteome</keyword>
<name>A0ACB5T3F1_AMBMO</name>
<evidence type="ECO:0000313" key="1">
    <source>
        <dbReference type="EMBL" id="GME80583.1"/>
    </source>
</evidence>
<comment type="caution">
    <text evidence="1">The sequence shown here is derived from an EMBL/GenBank/DDBJ whole genome shotgun (WGS) entry which is preliminary data.</text>
</comment>
<proteinExistence type="predicted"/>
<dbReference type="EMBL" id="BSXS01003124">
    <property type="protein sequence ID" value="GME80583.1"/>
    <property type="molecule type" value="Genomic_DNA"/>
</dbReference>
<reference evidence="1" key="1">
    <citation type="submission" date="2023-04" db="EMBL/GenBank/DDBJ databases">
        <title>Ambrosiozyma monospora NBRC 10751.</title>
        <authorList>
            <person name="Ichikawa N."/>
            <person name="Sato H."/>
            <person name="Tonouchi N."/>
        </authorList>
    </citation>
    <scope>NUCLEOTIDE SEQUENCE</scope>
    <source>
        <strain evidence="1">NBRC 10751</strain>
    </source>
</reference>
<evidence type="ECO:0000313" key="2">
    <source>
        <dbReference type="Proteomes" id="UP001165064"/>
    </source>
</evidence>
<protein>
    <submittedName>
        <fullName evidence="1">Unnamed protein product</fullName>
    </submittedName>
</protein>
<dbReference type="Proteomes" id="UP001165064">
    <property type="component" value="Unassembled WGS sequence"/>
</dbReference>
<accession>A0ACB5T3F1</accession>
<organism evidence="1 2">
    <name type="scientific">Ambrosiozyma monospora</name>
    <name type="common">Yeast</name>
    <name type="synonym">Endomycopsis monosporus</name>
    <dbReference type="NCBI Taxonomy" id="43982"/>
    <lineage>
        <taxon>Eukaryota</taxon>
        <taxon>Fungi</taxon>
        <taxon>Dikarya</taxon>
        <taxon>Ascomycota</taxon>
        <taxon>Saccharomycotina</taxon>
        <taxon>Pichiomycetes</taxon>
        <taxon>Pichiales</taxon>
        <taxon>Pichiaceae</taxon>
        <taxon>Ambrosiozyma</taxon>
    </lineage>
</organism>